<dbReference type="Proteomes" id="UP000034736">
    <property type="component" value="Unassembled WGS sequence"/>
</dbReference>
<dbReference type="PROSITE" id="PS51257">
    <property type="entry name" value="PROKAR_LIPOPROTEIN"/>
    <property type="match status" value="1"/>
</dbReference>
<dbReference type="EMBL" id="LCHU01000005">
    <property type="protein sequence ID" value="KKT41692.1"/>
    <property type="molecule type" value="Genomic_DNA"/>
</dbReference>
<reference evidence="1 2" key="1">
    <citation type="journal article" date="2015" name="Nature">
        <title>rRNA introns, odd ribosomes, and small enigmatic genomes across a large radiation of phyla.</title>
        <authorList>
            <person name="Brown C.T."/>
            <person name="Hug L.A."/>
            <person name="Thomas B.C."/>
            <person name="Sharon I."/>
            <person name="Castelle C.J."/>
            <person name="Singh A."/>
            <person name="Wilkins M.J."/>
            <person name="Williams K.H."/>
            <person name="Banfield J.F."/>
        </authorList>
    </citation>
    <scope>NUCLEOTIDE SEQUENCE [LARGE SCALE GENOMIC DNA]</scope>
</reference>
<proteinExistence type="predicted"/>
<name>A0A0G1JCG0_9BACT</name>
<comment type="caution">
    <text evidence="1">The sequence shown here is derived from an EMBL/GenBank/DDBJ whole genome shotgun (WGS) entry which is preliminary data.</text>
</comment>
<evidence type="ECO:0000313" key="2">
    <source>
        <dbReference type="Proteomes" id="UP000034736"/>
    </source>
</evidence>
<dbReference type="STRING" id="1618647.UW30_C0005G0006"/>
<sequence>MQKLPALMLVLAISALISCSRVEVVEVEKCAKVVGIKNYVESFLGVDDFQPTLYYVLDDGREIIGRYNNYKIGDSYCTSEYVPIDKGKDLQLDKRPPA</sequence>
<organism evidence="1 2">
    <name type="scientific">Candidatus Giovannonibacteria bacterium GW2011_GWA2_44_13b</name>
    <dbReference type="NCBI Taxonomy" id="1618647"/>
    <lineage>
        <taxon>Bacteria</taxon>
        <taxon>Candidatus Giovannoniibacteriota</taxon>
    </lineage>
</organism>
<evidence type="ECO:0000313" key="1">
    <source>
        <dbReference type="EMBL" id="KKT41692.1"/>
    </source>
</evidence>
<accession>A0A0G1JCG0</accession>
<dbReference type="AlphaFoldDB" id="A0A0G1JCG0"/>
<protein>
    <submittedName>
        <fullName evidence="1">Uncharacterized protein</fullName>
    </submittedName>
</protein>
<gene>
    <name evidence="1" type="ORF">UW30_C0005G0006</name>
</gene>